<keyword evidence="3" id="KW-0106">Calcium</keyword>
<keyword evidence="4" id="KW-0406">Ion transport</keyword>
<dbReference type="EMBL" id="JRPN01000073">
    <property type="protein sequence ID" value="KGT73045.1"/>
    <property type="molecule type" value="Genomic_DNA"/>
</dbReference>
<name>A0A0A3XFJ2_BRAJP</name>
<dbReference type="InterPro" id="IPR003644">
    <property type="entry name" value="Calx_beta"/>
</dbReference>
<dbReference type="GO" id="GO:0007154">
    <property type="term" value="P:cell communication"/>
    <property type="evidence" value="ECO:0007669"/>
    <property type="project" value="InterPro"/>
</dbReference>
<dbReference type="SUPFAM" id="SSF141072">
    <property type="entry name" value="CalX-like"/>
    <property type="match status" value="2"/>
</dbReference>
<evidence type="ECO:0000313" key="6">
    <source>
        <dbReference type="EMBL" id="KGT73045.1"/>
    </source>
</evidence>
<sequence>MADFTYSENAGAQIINFFRFGGPEAFIQSISFQDGTALIGKDYAAQTQILSYAENDYGLAHPISFAIVNDNTVEPDETFYMDATRSNQAQYSIQIQDDDAATLSVSNVIVKEGPLAAANFTVTLSNPVSEPVTVTYSTFNGSAVAGVLGDYQAATDATITIPANTTSATISIPIINDFLPESTETFSFQVTSVSADQIPSSRLSIGQGAGVATILDDDNSTNNNHIWRDFVDNDLLDLKNGQGLEHKLDQVNPEVLDQLGNILNAYRDVLGDDYVPTITDATRDFISPRQQHSQHQLNNALDFRIEGTIDDTERAQLVNDLNNSLPDGFRIYLSNEAGSAIIPGSDYPGNPGQVQIHHDHLHIDLLAP</sequence>
<evidence type="ECO:0000256" key="3">
    <source>
        <dbReference type="ARBA" id="ARBA00022837"/>
    </source>
</evidence>
<dbReference type="Pfam" id="PF03160">
    <property type="entry name" value="Calx-beta"/>
    <property type="match status" value="2"/>
</dbReference>
<gene>
    <name evidence="6" type="ORF">MA20_46705</name>
</gene>
<evidence type="ECO:0000256" key="4">
    <source>
        <dbReference type="ARBA" id="ARBA00023065"/>
    </source>
</evidence>
<dbReference type="RefSeq" id="WP_041960900.1">
    <property type="nucleotide sequence ID" value="NZ_JRPN01000073.1"/>
</dbReference>
<evidence type="ECO:0000313" key="7">
    <source>
        <dbReference type="Proteomes" id="UP000030377"/>
    </source>
</evidence>
<keyword evidence="1" id="KW-0732">Signal</keyword>
<keyword evidence="2" id="KW-0677">Repeat</keyword>
<dbReference type="SMART" id="SM00237">
    <property type="entry name" value="Calx_beta"/>
    <property type="match status" value="1"/>
</dbReference>
<dbReference type="PANTHER" id="PTHR11878">
    <property type="entry name" value="SODIUM/CALCIUM EXCHANGER"/>
    <property type="match status" value="1"/>
</dbReference>
<evidence type="ECO:0000256" key="2">
    <source>
        <dbReference type="ARBA" id="ARBA00022737"/>
    </source>
</evidence>
<protein>
    <recommendedName>
        <fullName evidence="5">Calx-beta domain-containing protein</fullName>
    </recommendedName>
</protein>
<dbReference type="Proteomes" id="UP000030377">
    <property type="component" value="Unassembled WGS sequence"/>
</dbReference>
<accession>A0A0A3XFJ2</accession>
<comment type="caution">
    <text evidence="6">The sequence shown here is derived from an EMBL/GenBank/DDBJ whole genome shotgun (WGS) entry which is preliminary data.</text>
</comment>
<dbReference type="AlphaFoldDB" id="A0A0A3XFJ2"/>
<dbReference type="PANTHER" id="PTHR11878:SF65">
    <property type="entry name" value="NA_CA-EXCHANGE PROTEIN, ISOFORM G"/>
    <property type="match status" value="1"/>
</dbReference>
<evidence type="ECO:0000259" key="5">
    <source>
        <dbReference type="SMART" id="SM00237"/>
    </source>
</evidence>
<dbReference type="InterPro" id="IPR038081">
    <property type="entry name" value="CalX-like_sf"/>
</dbReference>
<proteinExistence type="predicted"/>
<dbReference type="GO" id="GO:0016020">
    <property type="term" value="C:membrane"/>
    <property type="evidence" value="ECO:0007669"/>
    <property type="project" value="InterPro"/>
</dbReference>
<dbReference type="Gene3D" id="2.60.40.2030">
    <property type="match status" value="2"/>
</dbReference>
<dbReference type="GO" id="GO:0030001">
    <property type="term" value="P:metal ion transport"/>
    <property type="evidence" value="ECO:0007669"/>
    <property type="project" value="TreeGrafter"/>
</dbReference>
<keyword evidence="4" id="KW-0813">Transport</keyword>
<feature type="domain" description="Calx-beta" evidence="5">
    <location>
        <begin position="91"/>
        <end position="191"/>
    </location>
</feature>
<dbReference type="InterPro" id="IPR051171">
    <property type="entry name" value="CaCA"/>
</dbReference>
<evidence type="ECO:0000256" key="1">
    <source>
        <dbReference type="ARBA" id="ARBA00022729"/>
    </source>
</evidence>
<organism evidence="6 7">
    <name type="scientific">Bradyrhizobium japonicum</name>
    <dbReference type="NCBI Taxonomy" id="375"/>
    <lineage>
        <taxon>Bacteria</taxon>
        <taxon>Pseudomonadati</taxon>
        <taxon>Pseudomonadota</taxon>
        <taxon>Alphaproteobacteria</taxon>
        <taxon>Hyphomicrobiales</taxon>
        <taxon>Nitrobacteraceae</taxon>
        <taxon>Bradyrhizobium</taxon>
    </lineage>
</organism>
<reference evidence="6 7" key="1">
    <citation type="submission" date="2014-09" db="EMBL/GenBank/DDBJ databases">
        <title>Draft genome of Bradyrhizobium japonicum Is-34.</title>
        <authorList>
            <person name="Tsurumaru H."/>
            <person name="Yamakawa T."/>
            <person name="Hashimoto S."/>
            <person name="Okizaki K."/>
            <person name="Kanesaki Y."/>
            <person name="Yoshikawa H."/>
            <person name="Yajima S."/>
        </authorList>
    </citation>
    <scope>NUCLEOTIDE SEQUENCE [LARGE SCALE GENOMIC DNA]</scope>
    <source>
        <strain evidence="6 7">Is-34</strain>
    </source>
</reference>